<name>A0ABS1GXD9_9PSED</name>
<feature type="compositionally biased region" description="Polar residues" evidence="1">
    <location>
        <begin position="10"/>
        <end position="22"/>
    </location>
</feature>
<reference evidence="2 3" key="1">
    <citation type="submission" date="2021-01" db="EMBL/GenBank/DDBJ databases">
        <title>Antibiotic resistance and phylogeny of Pseudomonas spp. isolated over three decades from chicken meat in the Norwegian food chain.</title>
        <authorList>
            <person name="Moen B."/>
        </authorList>
    </citation>
    <scope>NUCLEOTIDE SEQUENCE [LARGE SCALE GENOMIC DNA]</scope>
    <source>
        <strain evidence="2 3">MF6766</strain>
    </source>
</reference>
<evidence type="ECO:0000313" key="2">
    <source>
        <dbReference type="EMBL" id="MBK3461646.1"/>
    </source>
</evidence>
<dbReference type="InterPro" id="IPR019289">
    <property type="entry name" value="Phage_tail_E/E"/>
</dbReference>
<comment type="caution">
    <text evidence="2">The sequence shown here is derived from an EMBL/GenBank/DDBJ whole genome shotgun (WGS) entry which is preliminary data.</text>
</comment>
<keyword evidence="3" id="KW-1185">Reference proteome</keyword>
<sequence>MKNETIEQPDVQQLADNNTVTLDTPIRRGTTSIDSITLRKPNSGELRGVSLVELLQMDVGSLIKVLPRISSPSITAVEVAGMDPADLLALSSKISGFLLQKSAMTDASLVA</sequence>
<organism evidence="2 3">
    <name type="scientific">Pseudomonas haemolytica</name>
    <dbReference type="NCBI Taxonomy" id="2600065"/>
    <lineage>
        <taxon>Bacteria</taxon>
        <taxon>Pseudomonadati</taxon>
        <taxon>Pseudomonadota</taxon>
        <taxon>Gammaproteobacteria</taxon>
        <taxon>Pseudomonadales</taxon>
        <taxon>Pseudomonadaceae</taxon>
        <taxon>Pseudomonas</taxon>
    </lineage>
</organism>
<dbReference type="EMBL" id="JAENSR010000006">
    <property type="protein sequence ID" value="MBK3461646.1"/>
    <property type="molecule type" value="Genomic_DNA"/>
</dbReference>
<dbReference type="Proteomes" id="UP000620382">
    <property type="component" value="Unassembled WGS sequence"/>
</dbReference>
<dbReference type="RefSeq" id="WP_200599959.1">
    <property type="nucleotide sequence ID" value="NZ_JAENSR010000006.1"/>
</dbReference>
<evidence type="ECO:0000313" key="3">
    <source>
        <dbReference type="Proteomes" id="UP000620382"/>
    </source>
</evidence>
<protein>
    <submittedName>
        <fullName evidence="2">Phage tail assembly protein</fullName>
    </submittedName>
</protein>
<proteinExistence type="predicted"/>
<accession>A0ABS1GXD9</accession>
<feature type="region of interest" description="Disordered" evidence="1">
    <location>
        <begin position="1"/>
        <end position="26"/>
    </location>
</feature>
<evidence type="ECO:0000256" key="1">
    <source>
        <dbReference type="SAM" id="MobiDB-lite"/>
    </source>
</evidence>
<gene>
    <name evidence="2" type="ORF">JJD71_21490</name>
</gene>
<dbReference type="Pfam" id="PF10109">
    <property type="entry name" value="Phage_TAC_7"/>
    <property type="match status" value="1"/>
</dbReference>